<sequence>MRPSFCRSCLAFALKFLNFLQTFVGVSVLIYSIWVLNCWHRHGHLVLDLRDVPAPWFVCASMGVGISLCLISLTGYVAAEAVNGCCLCFVSCNWWVFMFSSPQFPSAVAFSIGHSLNSYAVLSTILIVLEAALMGDILLNKHWEEDLPYDSTGELKNLLEFVEDNMDIFKWVAVSVIAIQASFSLALCLLLTLILRALVQTRNDAYDSDEDFVVIRRPLLHPQGGGPSYGTTSIDNKGIHSDTWRSRMRHKYGLNQNELPPNAVDLKPTVP</sequence>
<accession>A0A4S8JH35</accession>
<dbReference type="AlphaFoldDB" id="A0A4S8JH35"/>
<evidence type="ECO:0008006" key="4">
    <source>
        <dbReference type="Google" id="ProtNLM"/>
    </source>
</evidence>
<proteinExistence type="predicted"/>
<organism evidence="2 3">
    <name type="scientific">Musa balbisiana</name>
    <name type="common">Banana</name>
    <dbReference type="NCBI Taxonomy" id="52838"/>
    <lineage>
        <taxon>Eukaryota</taxon>
        <taxon>Viridiplantae</taxon>
        <taxon>Streptophyta</taxon>
        <taxon>Embryophyta</taxon>
        <taxon>Tracheophyta</taxon>
        <taxon>Spermatophyta</taxon>
        <taxon>Magnoliopsida</taxon>
        <taxon>Liliopsida</taxon>
        <taxon>Zingiberales</taxon>
        <taxon>Musaceae</taxon>
        <taxon>Musa</taxon>
    </lineage>
</organism>
<evidence type="ECO:0000313" key="2">
    <source>
        <dbReference type="EMBL" id="THU61313.1"/>
    </source>
</evidence>
<dbReference type="Proteomes" id="UP000317650">
    <property type="component" value="Chromosome 7"/>
</dbReference>
<feature type="transmembrane region" description="Helical" evidence="1">
    <location>
        <begin position="54"/>
        <end position="74"/>
    </location>
</feature>
<feature type="transmembrane region" description="Helical" evidence="1">
    <location>
        <begin position="12"/>
        <end position="34"/>
    </location>
</feature>
<keyword evidence="1" id="KW-0812">Transmembrane</keyword>
<feature type="transmembrane region" description="Helical" evidence="1">
    <location>
        <begin position="81"/>
        <end position="99"/>
    </location>
</feature>
<name>A0A4S8JH35_MUSBA</name>
<evidence type="ECO:0000256" key="1">
    <source>
        <dbReference type="SAM" id="Phobius"/>
    </source>
</evidence>
<keyword evidence="1" id="KW-1133">Transmembrane helix</keyword>
<dbReference type="EMBL" id="PYDT01000005">
    <property type="protein sequence ID" value="THU61313.1"/>
    <property type="molecule type" value="Genomic_DNA"/>
</dbReference>
<feature type="transmembrane region" description="Helical" evidence="1">
    <location>
        <begin position="171"/>
        <end position="195"/>
    </location>
</feature>
<protein>
    <recommendedName>
        <fullName evidence="4">Tetraspanin family protein</fullName>
    </recommendedName>
</protein>
<keyword evidence="3" id="KW-1185">Reference proteome</keyword>
<keyword evidence="1" id="KW-0472">Membrane</keyword>
<gene>
    <name evidence="2" type="ORF">C4D60_Mb07t21980</name>
</gene>
<reference evidence="2 3" key="1">
    <citation type="journal article" date="2019" name="Nat. Plants">
        <title>Genome sequencing of Musa balbisiana reveals subgenome evolution and function divergence in polyploid bananas.</title>
        <authorList>
            <person name="Yao X."/>
        </authorList>
    </citation>
    <scope>NUCLEOTIDE SEQUENCE [LARGE SCALE GENOMIC DNA]</scope>
    <source>
        <strain evidence="3">cv. DH-PKW</strain>
        <tissue evidence="2">Leaves</tissue>
    </source>
</reference>
<comment type="caution">
    <text evidence="2">The sequence shown here is derived from an EMBL/GenBank/DDBJ whole genome shotgun (WGS) entry which is preliminary data.</text>
</comment>
<evidence type="ECO:0000313" key="3">
    <source>
        <dbReference type="Proteomes" id="UP000317650"/>
    </source>
</evidence>